<evidence type="ECO:0000313" key="15">
    <source>
        <dbReference type="Proteomes" id="UP000283633"/>
    </source>
</evidence>
<dbReference type="AlphaFoldDB" id="A0A426D4D8"/>
<dbReference type="SUPFAM" id="SSF48179">
    <property type="entry name" value="6-phosphogluconate dehydrogenase C-terminal domain-like"/>
    <property type="match status" value="1"/>
</dbReference>
<dbReference type="PANTHER" id="PTHR43765:SF2">
    <property type="entry name" value="2-DEHYDROPANTOATE 2-REDUCTASE"/>
    <property type="match status" value="1"/>
</dbReference>
<dbReference type="SUPFAM" id="SSF51735">
    <property type="entry name" value="NAD(P)-binding Rossmann-fold domains"/>
    <property type="match status" value="1"/>
</dbReference>
<dbReference type="Gene3D" id="1.10.1040.10">
    <property type="entry name" value="N-(1-d-carboxylethyl)-l-norvaline Dehydrogenase, domain 2"/>
    <property type="match status" value="1"/>
</dbReference>
<comment type="caution">
    <text evidence="14">The sequence shown here is derived from an EMBL/GenBank/DDBJ whole genome shotgun (WGS) entry which is preliminary data.</text>
</comment>
<comment type="catalytic activity">
    <reaction evidence="10 11">
        <text>(R)-pantoate + NADP(+) = 2-dehydropantoate + NADPH + H(+)</text>
        <dbReference type="Rhea" id="RHEA:16233"/>
        <dbReference type="ChEBI" id="CHEBI:11561"/>
        <dbReference type="ChEBI" id="CHEBI:15378"/>
        <dbReference type="ChEBI" id="CHEBI:15980"/>
        <dbReference type="ChEBI" id="CHEBI:57783"/>
        <dbReference type="ChEBI" id="CHEBI:58349"/>
        <dbReference type="EC" id="1.1.1.169"/>
    </reaction>
</comment>
<reference evidence="14 15" key="1">
    <citation type="submission" date="2018-08" db="EMBL/GenBank/DDBJ databases">
        <title>Genome Lactobacillus garii FI11369.</title>
        <authorList>
            <person name="Diaz M."/>
            <person name="Narbad A."/>
        </authorList>
    </citation>
    <scope>NUCLEOTIDE SEQUENCE [LARGE SCALE GENOMIC DNA]</scope>
    <source>
        <strain evidence="14 15">FI11369</strain>
    </source>
</reference>
<evidence type="ECO:0000256" key="8">
    <source>
        <dbReference type="ARBA" id="ARBA00023002"/>
    </source>
</evidence>
<sequence>MKYAVLGSGAMGLRFGVLLQEAGFEVDFVDTWDKQLSTIRSQHGVYVSRDGQNKHLVPINVYSPEEYDGRADIQIVFTKQYMLAELLDRCAHFFNDKHYALTCMNGMGHIEKLNQYFAPEHVIGGTAMIGTVLNKAGDVDFIGQKGAGSVNFANQTEQPDDVTQEVVADFKVAGMNPTLTTNFNGTLMAKVVFNSVVNTLCTMFKVRMGEFIQAPTTRALSIQLIDEAYDVCERAGIKLLTSRQEEWQQVVTVSQTGNPLHFPSMYQDLSNGRETEVDYINGYIYDLGKKYNYEASTHNFLRHLVHLTEFTDKFDVNGFINQVLEDDKASEQKVAAVSQ</sequence>
<comment type="similarity">
    <text evidence="3 11">Belongs to the ketopantoate reductase family.</text>
</comment>
<evidence type="ECO:0000256" key="11">
    <source>
        <dbReference type="RuleBase" id="RU362068"/>
    </source>
</evidence>
<dbReference type="InterPro" id="IPR013328">
    <property type="entry name" value="6PGD_dom2"/>
</dbReference>
<dbReference type="Proteomes" id="UP000283633">
    <property type="component" value="Unassembled WGS sequence"/>
</dbReference>
<protein>
    <recommendedName>
        <fullName evidence="5 11">2-dehydropantoate 2-reductase</fullName>
        <ecNumber evidence="4 11">1.1.1.169</ecNumber>
    </recommendedName>
    <alternativeName>
        <fullName evidence="9 11">Ketopantoate reductase</fullName>
    </alternativeName>
</protein>
<evidence type="ECO:0000256" key="7">
    <source>
        <dbReference type="ARBA" id="ARBA00022857"/>
    </source>
</evidence>
<dbReference type="GO" id="GO:0008677">
    <property type="term" value="F:2-dehydropantoate 2-reductase activity"/>
    <property type="evidence" value="ECO:0007669"/>
    <property type="project" value="UniProtKB-EC"/>
</dbReference>
<evidence type="ECO:0000256" key="4">
    <source>
        <dbReference type="ARBA" id="ARBA00013014"/>
    </source>
</evidence>
<evidence type="ECO:0000256" key="9">
    <source>
        <dbReference type="ARBA" id="ARBA00032024"/>
    </source>
</evidence>
<evidence type="ECO:0000259" key="13">
    <source>
        <dbReference type="Pfam" id="PF08546"/>
    </source>
</evidence>
<evidence type="ECO:0000256" key="3">
    <source>
        <dbReference type="ARBA" id="ARBA00007870"/>
    </source>
</evidence>
<keyword evidence="15" id="KW-1185">Reference proteome</keyword>
<dbReference type="EC" id="1.1.1.169" evidence="4 11"/>
<evidence type="ECO:0000256" key="1">
    <source>
        <dbReference type="ARBA" id="ARBA00002919"/>
    </source>
</evidence>
<dbReference type="GO" id="GO:0050661">
    <property type="term" value="F:NADP binding"/>
    <property type="evidence" value="ECO:0007669"/>
    <property type="project" value="TreeGrafter"/>
</dbReference>
<comment type="function">
    <text evidence="1 11">Catalyzes the NADPH-dependent reduction of ketopantoate into pantoic acid.</text>
</comment>
<dbReference type="InterPro" id="IPR036291">
    <property type="entry name" value="NAD(P)-bd_dom_sf"/>
</dbReference>
<dbReference type="InterPro" id="IPR008927">
    <property type="entry name" value="6-PGluconate_DH-like_C_sf"/>
</dbReference>
<accession>A0A426D4D8</accession>
<dbReference type="OrthoDB" id="9800163at2"/>
<dbReference type="InterPro" id="IPR013332">
    <property type="entry name" value="KPR_N"/>
</dbReference>
<name>A0A426D4D8_9LACO</name>
<feature type="domain" description="Ketopantoate reductase N-terminal" evidence="12">
    <location>
        <begin position="3"/>
        <end position="144"/>
    </location>
</feature>
<dbReference type="GO" id="GO:0015940">
    <property type="term" value="P:pantothenate biosynthetic process"/>
    <property type="evidence" value="ECO:0007669"/>
    <property type="project" value="UniProtKB-UniPathway"/>
</dbReference>
<evidence type="ECO:0000313" key="14">
    <source>
        <dbReference type="EMBL" id="RRK09451.1"/>
    </source>
</evidence>
<dbReference type="UniPathway" id="UPA00028">
    <property type="reaction ID" value="UER00004"/>
</dbReference>
<dbReference type="Pfam" id="PF08546">
    <property type="entry name" value="ApbA_C"/>
    <property type="match status" value="1"/>
</dbReference>
<keyword evidence="6 11" id="KW-0566">Pantothenate biosynthesis</keyword>
<dbReference type="Pfam" id="PF02558">
    <property type="entry name" value="ApbA"/>
    <property type="match status" value="1"/>
</dbReference>
<keyword evidence="8 11" id="KW-0560">Oxidoreductase</keyword>
<evidence type="ECO:0000259" key="12">
    <source>
        <dbReference type="Pfam" id="PF02558"/>
    </source>
</evidence>
<evidence type="ECO:0000256" key="2">
    <source>
        <dbReference type="ARBA" id="ARBA00004994"/>
    </source>
</evidence>
<keyword evidence="7 11" id="KW-0521">NADP</keyword>
<dbReference type="InterPro" id="IPR050838">
    <property type="entry name" value="Ketopantoate_reductase"/>
</dbReference>
<dbReference type="NCBIfam" id="TIGR00745">
    <property type="entry name" value="apbA_panE"/>
    <property type="match status" value="1"/>
</dbReference>
<feature type="domain" description="Ketopantoate reductase C-terminal" evidence="13">
    <location>
        <begin position="182"/>
        <end position="307"/>
    </location>
</feature>
<comment type="pathway">
    <text evidence="2 11">Cofactor biosynthesis; (R)-pantothenate biosynthesis; (R)-pantoate from 3-methyl-2-oxobutanoate: step 2/2.</text>
</comment>
<evidence type="ECO:0000256" key="5">
    <source>
        <dbReference type="ARBA" id="ARBA00019465"/>
    </source>
</evidence>
<evidence type="ECO:0000256" key="10">
    <source>
        <dbReference type="ARBA" id="ARBA00048793"/>
    </source>
</evidence>
<dbReference type="InterPro" id="IPR013752">
    <property type="entry name" value="KPA_reductase"/>
</dbReference>
<dbReference type="Gene3D" id="3.40.50.720">
    <property type="entry name" value="NAD(P)-binding Rossmann-like Domain"/>
    <property type="match status" value="1"/>
</dbReference>
<dbReference type="InterPro" id="IPR003710">
    <property type="entry name" value="ApbA"/>
</dbReference>
<dbReference type="EMBL" id="QWZQ01000055">
    <property type="protein sequence ID" value="RRK09451.1"/>
    <property type="molecule type" value="Genomic_DNA"/>
</dbReference>
<gene>
    <name evidence="14" type="ORF">D1831_12670</name>
</gene>
<organism evidence="14 15">
    <name type="scientific">Lactiplantibacillus garii</name>
    <dbReference type="NCBI Taxonomy" id="2306423"/>
    <lineage>
        <taxon>Bacteria</taxon>
        <taxon>Bacillati</taxon>
        <taxon>Bacillota</taxon>
        <taxon>Bacilli</taxon>
        <taxon>Lactobacillales</taxon>
        <taxon>Lactobacillaceae</taxon>
        <taxon>Lactiplantibacillus</taxon>
    </lineage>
</organism>
<dbReference type="GO" id="GO:0005737">
    <property type="term" value="C:cytoplasm"/>
    <property type="evidence" value="ECO:0007669"/>
    <property type="project" value="TreeGrafter"/>
</dbReference>
<dbReference type="PANTHER" id="PTHR43765">
    <property type="entry name" value="2-DEHYDROPANTOATE 2-REDUCTASE-RELATED"/>
    <property type="match status" value="1"/>
</dbReference>
<evidence type="ECO:0000256" key="6">
    <source>
        <dbReference type="ARBA" id="ARBA00022655"/>
    </source>
</evidence>
<proteinExistence type="inferred from homology"/>
<dbReference type="RefSeq" id="WP_057717929.1">
    <property type="nucleotide sequence ID" value="NZ_QWZQ01000055.1"/>
</dbReference>